<dbReference type="EMBL" id="JBHSCN010000003">
    <property type="protein sequence ID" value="MFC4242650.1"/>
    <property type="molecule type" value="Genomic_DNA"/>
</dbReference>
<dbReference type="Proteomes" id="UP001595900">
    <property type="component" value="Unassembled WGS sequence"/>
</dbReference>
<dbReference type="RefSeq" id="WP_390227521.1">
    <property type="nucleotide sequence ID" value="NZ_JBHSCN010000003.1"/>
</dbReference>
<organism evidence="1 2">
    <name type="scientific">Gryllotalpicola reticulitermitis</name>
    <dbReference type="NCBI Taxonomy" id="1184153"/>
    <lineage>
        <taxon>Bacteria</taxon>
        <taxon>Bacillati</taxon>
        <taxon>Actinomycetota</taxon>
        <taxon>Actinomycetes</taxon>
        <taxon>Micrococcales</taxon>
        <taxon>Microbacteriaceae</taxon>
        <taxon>Gryllotalpicola</taxon>
    </lineage>
</organism>
<evidence type="ECO:0000313" key="2">
    <source>
        <dbReference type="Proteomes" id="UP001595900"/>
    </source>
</evidence>
<keyword evidence="2" id="KW-1185">Reference proteome</keyword>
<comment type="caution">
    <text evidence="1">The sequence shown here is derived from an EMBL/GenBank/DDBJ whole genome shotgun (WGS) entry which is preliminary data.</text>
</comment>
<sequence>MSGSSGPDYTQFGGDSGVADCAGYRRDKPLQAPNEDVVPTLSVGDILHLVLQENPTPVIAVVTTDGREAGAVMPEELLISCLQQGVAYSATIVSVRGGHVMLKIAAA</sequence>
<evidence type="ECO:0008006" key="3">
    <source>
        <dbReference type="Google" id="ProtNLM"/>
    </source>
</evidence>
<accession>A0ABV8Q2K7</accession>
<evidence type="ECO:0000313" key="1">
    <source>
        <dbReference type="EMBL" id="MFC4242650.1"/>
    </source>
</evidence>
<protein>
    <recommendedName>
        <fullName evidence="3">CBS domain-containing protein</fullName>
    </recommendedName>
</protein>
<gene>
    <name evidence="1" type="ORF">ACFOYW_04630</name>
</gene>
<proteinExistence type="predicted"/>
<name>A0ABV8Q2K7_9MICO</name>
<reference evidence="2" key="1">
    <citation type="journal article" date="2019" name="Int. J. Syst. Evol. Microbiol.">
        <title>The Global Catalogue of Microorganisms (GCM) 10K type strain sequencing project: providing services to taxonomists for standard genome sequencing and annotation.</title>
        <authorList>
            <consortium name="The Broad Institute Genomics Platform"/>
            <consortium name="The Broad Institute Genome Sequencing Center for Infectious Disease"/>
            <person name="Wu L."/>
            <person name="Ma J."/>
        </authorList>
    </citation>
    <scope>NUCLEOTIDE SEQUENCE [LARGE SCALE GENOMIC DNA]</scope>
    <source>
        <strain evidence="2">CGMCC 1.10363</strain>
    </source>
</reference>